<dbReference type="EMBL" id="DRMS01000007">
    <property type="protein sequence ID" value="HFC91213.1"/>
    <property type="molecule type" value="Genomic_DNA"/>
</dbReference>
<accession>A0A7V2T0P2</accession>
<dbReference type="Proteomes" id="UP000885750">
    <property type="component" value="Unassembled WGS sequence"/>
</dbReference>
<dbReference type="PROSITE" id="PS51724">
    <property type="entry name" value="SPOR"/>
    <property type="match status" value="1"/>
</dbReference>
<dbReference type="Pfam" id="PF05036">
    <property type="entry name" value="SPOR"/>
    <property type="match status" value="1"/>
</dbReference>
<evidence type="ECO:0000256" key="1">
    <source>
        <dbReference type="SAM" id="MobiDB-lite"/>
    </source>
</evidence>
<gene>
    <name evidence="4" type="ORF">ENJ51_00210</name>
</gene>
<keyword evidence="2" id="KW-0472">Membrane</keyword>
<dbReference type="SUPFAM" id="SSF110997">
    <property type="entry name" value="Sporulation related repeat"/>
    <property type="match status" value="1"/>
</dbReference>
<evidence type="ECO:0000256" key="2">
    <source>
        <dbReference type="SAM" id="Phobius"/>
    </source>
</evidence>
<dbReference type="InterPro" id="IPR036680">
    <property type="entry name" value="SPOR-like_sf"/>
</dbReference>
<feature type="domain" description="SPOR" evidence="3">
    <location>
        <begin position="151"/>
        <end position="229"/>
    </location>
</feature>
<name>A0A7V2T0P2_LEUMU</name>
<dbReference type="AlphaFoldDB" id="A0A7V2T0P2"/>
<sequence>MYVDFKEETTMRAGFGNGLLWMLSGIMMGLLVGLAMYYFANRGIPNVEAASASQETQTANAPKKSTFAKDQEITSPFGASKNADDPDEQLVASLIDKNHKEEVKKRPSFSYYAVLPDLNVPIQTIHNPVKKKEQMIKTNNKDKKRDKAKVTAGKSNYLLQVASYRKRNQADRSRGRLKRKGMRAYVETRKVKGKTWYRVMAGPVESKKLDHWKASVASLGFKPLIYPIK</sequence>
<proteinExistence type="predicted"/>
<dbReference type="GO" id="GO:0042834">
    <property type="term" value="F:peptidoglycan binding"/>
    <property type="evidence" value="ECO:0007669"/>
    <property type="project" value="InterPro"/>
</dbReference>
<dbReference type="Gene3D" id="3.30.70.1070">
    <property type="entry name" value="Sporulation related repeat"/>
    <property type="match status" value="1"/>
</dbReference>
<feature type="region of interest" description="Disordered" evidence="1">
    <location>
        <begin position="53"/>
        <end position="85"/>
    </location>
</feature>
<protein>
    <submittedName>
        <fullName evidence="4">SPOR domain-containing protein</fullName>
    </submittedName>
</protein>
<feature type="transmembrane region" description="Helical" evidence="2">
    <location>
        <begin position="20"/>
        <end position="40"/>
    </location>
</feature>
<comment type="caution">
    <text evidence="4">The sequence shown here is derived from an EMBL/GenBank/DDBJ whole genome shotgun (WGS) entry which is preliminary data.</text>
</comment>
<dbReference type="InterPro" id="IPR007730">
    <property type="entry name" value="SPOR-like_dom"/>
</dbReference>
<keyword evidence="2" id="KW-1133">Transmembrane helix</keyword>
<keyword evidence="2" id="KW-0812">Transmembrane</keyword>
<evidence type="ECO:0000313" key="4">
    <source>
        <dbReference type="EMBL" id="HFC91213.1"/>
    </source>
</evidence>
<organism evidence="4">
    <name type="scientific">Leucothrix mucor</name>
    <dbReference type="NCBI Taxonomy" id="45248"/>
    <lineage>
        <taxon>Bacteria</taxon>
        <taxon>Pseudomonadati</taxon>
        <taxon>Pseudomonadota</taxon>
        <taxon>Gammaproteobacteria</taxon>
        <taxon>Thiotrichales</taxon>
        <taxon>Thiotrichaceae</taxon>
        <taxon>Leucothrix</taxon>
    </lineage>
</organism>
<reference evidence="4" key="1">
    <citation type="journal article" date="2020" name="mSystems">
        <title>Genome- and Community-Level Interaction Insights into Carbon Utilization and Element Cycling Functions of Hydrothermarchaeota in Hydrothermal Sediment.</title>
        <authorList>
            <person name="Zhou Z."/>
            <person name="Liu Y."/>
            <person name="Xu W."/>
            <person name="Pan J."/>
            <person name="Luo Z.H."/>
            <person name="Li M."/>
        </authorList>
    </citation>
    <scope>NUCLEOTIDE SEQUENCE [LARGE SCALE GENOMIC DNA]</scope>
    <source>
        <strain evidence="4">HyVt-493</strain>
    </source>
</reference>
<evidence type="ECO:0000259" key="3">
    <source>
        <dbReference type="PROSITE" id="PS51724"/>
    </source>
</evidence>